<evidence type="ECO:0000313" key="3">
    <source>
        <dbReference type="EMBL" id="KAJ4390648.1"/>
    </source>
</evidence>
<dbReference type="OrthoDB" id="3501153at2759"/>
<feature type="region of interest" description="Disordered" evidence="1">
    <location>
        <begin position="1"/>
        <end position="23"/>
    </location>
</feature>
<sequence>MQWRSWSYNPVDSEQPEADEKQDASLLGGRRQWQQSLSPPSTTRIISLSASIAAVFFCCLYLFMPRPWLAADHPGQIRYFNCGNSTQDASAAGCKFDVMSYTWVHPKCFDQELMYDFLGQDDWKWYESEDGLGQPLNASEVTRGQREYVYVTWKYYTTHCTYMWRKMHRSILTSRALDSYVSDYRHTEQCETVLNDRERGLDETSVMLVVKYPSCPII</sequence>
<evidence type="ECO:0000256" key="1">
    <source>
        <dbReference type="SAM" id="MobiDB-lite"/>
    </source>
</evidence>
<accession>A0A9W9CW11</accession>
<keyword evidence="2" id="KW-1133">Transmembrane helix</keyword>
<gene>
    <name evidence="3" type="ORF">N0V93_004246</name>
</gene>
<proteinExistence type="predicted"/>
<evidence type="ECO:0000256" key="2">
    <source>
        <dbReference type="SAM" id="Phobius"/>
    </source>
</evidence>
<dbReference type="PANTHER" id="PTHR35896">
    <property type="entry name" value="IG-LIKE DOMAIN-CONTAINING PROTEIN"/>
    <property type="match status" value="1"/>
</dbReference>
<dbReference type="Proteomes" id="UP001140453">
    <property type="component" value="Unassembled WGS sequence"/>
</dbReference>
<keyword evidence="2" id="KW-0472">Membrane</keyword>
<dbReference type="EMBL" id="JAPEVB010000003">
    <property type="protein sequence ID" value="KAJ4390648.1"/>
    <property type="molecule type" value="Genomic_DNA"/>
</dbReference>
<protein>
    <submittedName>
        <fullName evidence="3">Uncharacterized protein</fullName>
    </submittedName>
</protein>
<feature type="transmembrane region" description="Helical" evidence="2">
    <location>
        <begin position="45"/>
        <end position="64"/>
    </location>
</feature>
<feature type="compositionally biased region" description="Polar residues" evidence="1">
    <location>
        <begin position="1"/>
        <end position="12"/>
    </location>
</feature>
<reference evidence="3" key="1">
    <citation type="submission" date="2022-10" db="EMBL/GenBank/DDBJ databases">
        <title>Tapping the CABI collections for fungal endophytes: first genome assemblies for Collariella, Neodidymelliopsis, Ascochyta clinopodiicola, Didymella pomorum, Didymosphaeria variabile, Neocosmospora piperis and Neocucurbitaria cava.</title>
        <authorList>
            <person name="Hill R."/>
        </authorList>
    </citation>
    <scope>NUCLEOTIDE SEQUENCE</scope>
    <source>
        <strain evidence="3">IMI 355082</strain>
    </source>
</reference>
<evidence type="ECO:0000313" key="4">
    <source>
        <dbReference type="Proteomes" id="UP001140453"/>
    </source>
</evidence>
<keyword evidence="2" id="KW-0812">Transmembrane</keyword>
<dbReference type="PANTHER" id="PTHR35896:SF3">
    <property type="entry name" value="MAJOR FACILITATOR SUPERFAMILY TRANSPORTER"/>
    <property type="match status" value="1"/>
</dbReference>
<dbReference type="AlphaFoldDB" id="A0A9W9CW11"/>
<keyword evidence="4" id="KW-1185">Reference proteome</keyword>
<dbReference type="InterPro" id="IPR053008">
    <property type="entry name" value="Phomopsin_biosynth_assoc"/>
</dbReference>
<comment type="caution">
    <text evidence="3">The sequence shown here is derived from an EMBL/GenBank/DDBJ whole genome shotgun (WGS) entry which is preliminary data.</text>
</comment>
<organism evidence="3 4">
    <name type="scientific">Gnomoniopsis smithogilvyi</name>
    <dbReference type="NCBI Taxonomy" id="1191159"/>
    <lineage>
        <taxon>Eukaryota</taxon>
        <taxon>Fungi</taxon>
        <taxon>Dikarya</taxon>
        <taxon>Ascomycota</taxon>
        <taxon>Pezizomycotina</taxon>
        <taxon>Sordariomycetes</taxon>
        <taxon>Sordariomycetidae</taxon>
        <taxon>Diaporthales</taxon>
        <taxon>Gnomoniaceae</taxon>
        <taxon>Gnomoniopsis</taxon>
    </lineage>
</organism>
<name>A0A9W9CW11_9PEZI</name>